<evidence type="ECO:0000256" key="6">
    <source>
        <dbReference type="ARBA" id="ARBA00022839"/>
    </source>
</evidence>
<dbReference type="InterPro" id="IPR012677">
    <property type="entry name" value="Nucleotide-bd_a/b_plait_sf"/>
</dbReference>
<dbReference type="PROSITE" id="PS50102">
    <property type="entry name" value="RRM"/>
    <property type="match status" value="1"/>
</dbReference>
<evidence type="ECO:0000256" key="8">
    <source>
        <dbReference type="PIRNR" id="PIRNR037239"/>
    </source>
</evidence>
<dbReference type="GO" id="GO:0006397">
    <property type="term" value="P:mRNA processing"/>
    <property type="evidence" value="ECO:0007669"/>
    <property type="project" value="UniProtKB-UniRule"/>
</dbReference>
<dbReference type="Pfam" id="PF03159">
    <property type="entry name" value="XRN_N"/>
    <property type="match status" value="1"/>
</dbReference>
<dbReference type="Gene3D" id="3.40.50.12390">
    <property type="match status" value="2"/>
</dbReference>
<keyword evidence="4 8" id="KW-0540">Nuclease</keyword>
<keyword evidence="7" id="KW-0539">Nucleus</keyword>
<evidence type="ECO:0000259" key="12">
    <source>
        <dbReference type="PROSITE" id="PS50102"/>
    </source>
</evidence>
<sequence length="962" mass="110384">MGVPAFYRWLSQRYPRIVKDVKEVESEVVDGEMVPVNTLDPNPNEEEFDHLYLDMNGIIHPCFHPEGRPAPTLESEVFECMFEYIDRIFAIVRPRKLLFMAIDGVAPRAKMNQQRSRRFRAAQENKEKMETEERIRKEFEQRGIKLASVDESEVMDSNVITPGTPFMHRLSAALQYYVHKRCNEDPGWRGINVVISDSNVPGEGEHKVVDFIRRQRGLDGWNPNTRHVLYGLDADLIMLALATHEPYFYILREVVVQTKENRRAADLQMQLFQMKEEENKQKSQRELLLEISRIDRKPYQLVHISVLREYLILDMGNTAVEPSFKVDPERLIDDFILLCFFCGNDFLPHMPTLEIREGALNLLISVYQHTMPKIGHLSKGEHINMRRMEVFVERVSMCEQAIFQKRAFISQKQKNRQLQQYEADQRRKREQESRERQAAAARAREDPGPKETNKSAADLLRERLMKKPAAGENGGTMPAAVKEEEGAPAAQKEEEPKVASEEQQENFKRQLSDTMKRQGDHLKEVLFAEDKIRLGQDGWKFRYYEEKFHVAPGEQMQALRADVVTNYVEGLCWVMKYYYQGCPSWSWYFKYHYAPFASDLRSLHEIPVEFQLGEPFKPLDQLMAVLPPASSHCMPEKYKELMTDKSSVIADFYPETFPVDPNGKRYSWMHIALLPFIDEKRLLAAIRPLESTLTPEETRRNSLLSTLMVVHKSHPLSWPLLEAEAKEAEEGAKPREASCLAIDAEKNNNINGRAILPGGSVGLCPKTIKSMYDTMEDVRNNKALCFAYSFPDEQVHVPRPLAGTELPERTLRDGDTPLAPEIWHEENWQRRGGHRGGGGGGYGQYGGGAGHFHQQQVLGQNAHQMIYGQGNTNLYICPISRDTTEADLGAAFGGFGEITSIRVLNQKSCAFVTYRESECAGRALMAMNGVTIKGSQVRVEWGKARTNHQNQNQNQQRWGWGR</sequence>
<evidence type="ECO:0000256" key="3">
    <source>
        <dbReference type="ARBA" id="ARBA00022664"/>
    </source>
</evidence>
<organism evidence="13">
    <name type="scientific">Chloropicon roscoffensis</name>
    <dbReference type="NCBI Taxonomy" id="1461544"/>
    <lineage>
        <taxon>Eukaryota</taxon>
        <taxon>Viridiplantae</taxon>
        <taxon>Chlorophyta</taxon>
        <taxon>Chloropicophyceae</taxon>
        <taxon>Chloropicales</taxon>
        <taxon>Chloropicaceae</taxon>
        <taxon>Chloropicon</taxon>
    </lineage>
</organism>
<evidence type="ECO:0000256" key="10">
    <source>
        <dbReference type="SAM" id="Coils"/>
    </source>
</evidence>
<evidence type="ECO:0000313" key="13">
    <source>
        <dbReference type="EMBL" id="CAE0192230.1"/>
    </source>
</evidence>
<dbReference type="GO" id="GO:0000956">
    <property type="term" value="P:nuclear-transcribed mRNA catabolic process"/>
    <property type="evidence" value="ECO:0007669"/>
    <property type="project" value="TreeGrafter"/>
</dbReference>
<dbReference type="GO" id="GO:0003723">
    <property type="term" value="F:RNA binding"/>
    <property type="evidence" value="ECO:0007669"/>
    <property type="project" value="UniProtKB-UniRule"/>
</dbReference>
<dbReference type="Pfam" id="PF17846">
    <property type="entry name" value="XRN_M"/>
    <property type="match status" value="1"/>
</dbReference>
<dbReference type="InterPro" id="IPR000504">
    <property type="entry name" value="RRM_dom"/>
</dbReference>
<dbReference type="PIRSF" id="PIRSF037239">
    <property type="entry name" value="Exonuclease_Xrn2"/>
    <property type="match status" value="1"/>
</dbReference>
<name>A0A7S3CCP2_9CHLO</name>
<dbReference type="SUPFAM" id="SSF54928">
    <property type="entry name" value="RNA-binding domain, RBD"/>
    <property type="match status" value="1"/>
</dbReference>
<dbReference type="AlphaFoldDB" id="A0A7S3CCP2"/>
<keyword evidence="5 8" id="KW-0378">Hydrolase</keyword>
<dbReference type="FunFam" id="1.25.40.1050:FF:000002">
    <property type="entry name" value="5'-3' exoribonuclease"/>
    <property type="match status" value="1"/>
</dbReference>
<evidence type="ECO:0000256" key="7">
    <source>
        <dbReference type="ARBA" id="ARBA00023242"/>
    </source>
</evidence>
<dbReference type="SMART" id="SM00360">
    <property type="entry name" value="RRM"/>
    <property type="match status" value="1"/>
</dbReference>
<keyword evidence="3 8" id="KW-0507">mRNA processing</keyword>
<dbReference type="EC" id="3.1.13.-" evidence="8"/>
<evidence type="ECO:0000256" key="2">
    <source>
        <dbReference type="ARBA" id="ARBA00006994"/>
    </source>
</evidence>
<evidence type="ECO:0000256" key="4">
    <source>
        <dbReference type="ARBA" id="ARBA00022722"/>
    </source>
</evidence>
<reference evidence="13" key="1">
    <citation type="submission" date="2021-01" db="EMBL/GenBank/DDBJ databases">
        <authorList>
            <person name="Corre E."/>
            <person name="Pelletier E."/>
            <person name="Niang G."/>
            <person name="Scheremetjew M."/>
            <person name="Finn R."/>
            <person name="Kale V."/>
            <person name="Holt S."/>
            <person name="Cochrane G."/>
            <person name="Meng A."/>
            <person name="Brown T."/>
            <person name="Cohen L."/>
        </authorList>
    </citation>
    <scope>NUCLEOTIDE SEQUENCE</scope>
    <source>
        <strain evidence="13">RCC1871</strain>
    </source>
</reference>
<protein>
    <recommendedName>
        <fullName evidence="8">5'-3' exoribonuclease</fullName>
        <ecNumber evidence="8">3.1.13.-</ecNumber>
    </recommendedName>
</protein>
<dbReference type="InterPro" id="IPR027073">
    <property type="entry name" value="5_3_exoribonuclease"/>
</dbReference>
<keyword evidence="6 8" id="KW-0269">Exonuclease</keyword>
<dbReference type="InterPro" id="IPR004859">
    <property type="entry name" value="Xrn1_N"/>
</dbReference>
<dbReference type="CDD" id="cd18673">
    <property type="entry name" value="PIN_XRN1-2-like"/>
    <property type="match status" value="1"/>
</dbReference>
<dbReference type="CDD" id="cd00590">
    <property type="entry name" value="RRM_SF"/>
    <property type="match status" value="1"/>
</dbReference>
<feature type="region of interest" description="Disordered" evidence="11">
    <location>
        <begin position="414"/>
        <end position="454"/>
    </location>
</feature>
<feature type="compositionally biased region" description="Basic and acidic residues" evidence="11">
    <location>
        <begin position="423"/>
        <end position="454"/>
    </location>
</feature>
<dbReference type="PANTHER" id="PTHR12341">
    <property type="entry name" value="5'-&gt;3' EXORIBONUCLEASE"/>
    <property type="match status" value="1"/>
</dbReference>
<dbReference type="PANTHER" id="PTHR12341:SF41">
    <property type="entry name" value="5'-3' EXORIBONUCLEASE 2"/>
    <property type="match status" value="1"/>
</dbReference>
<comment type="similarity">
    <text evidence="2 8">Belongs to the 5'-3' exonuclease family. XRN2/RAT1 subfamily.</text>
</comment>
<feature type="region of interest" description="Disordered" evidence="11">
    <location>
        <begin position="483"/>
        <end position="507"/>
    </location>
</feature>
<dbReference type="Pfam" id="PF00076">
    <property type="entry name" value="RRM_1"/>
    <property type="match status" value="1"/>
</dbReference>
<dbReference type="InterPro" id="IPR035979">
    <property type="entry name" value="RBD_domain_sf"/>
</dbReference>
<dbReference type="FunFam" id="3.40.50.12390:FF:000003">
    <property type="entry name" value="5'-3' exoribonuclease"/>
    <property type="match status" value="1"/>
</dbReference>
<evidence type="ECO:0000256" key="11">
    <source>
        <dbReference type="SAM" id="MobiDB-lite"/>
    </source>
</evidence>
<evidence type="ECO:0000256" key="1">
    <source>
        <dbReference type="ARBA" id="ARBA00004123"/>
    </source>
</evidence>
<dbReference type="InterPro" id="IPR041412">
    <property type="entry name" value="Xrn1_helical"/>
</dbReference>
<keyword evidence="10" id="KW-0175">Coiled coil</keyword>
<comment type="subcellular location">
    <subcellularLocation>
        <location evidence="1">Nucleus</location>
    </subcellularLocation>
</comment>
<feature type="domain" description="RRM" evidence="12">
    <location>
        <begin position="872"/>
        <end position="944"/>
    </location>
</feature>
<dbReference type="GO" id="GO:0005634">
    <property type="term" value="C:nucleus"/>
    <property type="evidence" value="ECO:0007669"/>
    <property type="project" value="UniProtKB-SubCell"/>
</dbReference>
<proteinExistence type="inferred from homology"/>
<gene>
    <name evidence="13" type="ORF">CROS1456_LOCUS5320</name>
</gene>
<dbReference type="Gene3D" id="3.30.70.330">
    <property type="match status" value="1"/>
</dbReference>
<comment type="function">
    <text evidence="8">Possesses 5'-&gt;3' exoribonuclease activity. Acts as an endogenous post-transcriptional gene silencing (PTGS) suppressor.</text>
</comment>
<dbReference type="Gene3D" id="1.25.40.1050">
    <property type="match status" value="1"/>
</dbReference>
<accession>A0A7S3CCP2</accession>
<evidence type="ECO:0000256" key="9">
    <source>
        <dbReference type="PROSITE-ProRule" id="PRU00176"/>
    </source>
</evidence>
<keyword evidence="9" id="KW-0694">RNA-binding</keyword>
<dbReference type="InterPro" id="IPR017151">
    <property type="entry name" value="Xrn2/3/4"/>
</dbReference>
<dbReference type="EMBL" id="HBHZ01006894">
    <property type="protein sequence ID" value="CAE0192230.1"/>
    <property type="molecule type" value="Transcribed_RNA"/>
</dbReference>
<feature type="coiled-coil region" evidence="10">
    <location>
        <begin position="112"/>
        <end position="142"/>
    </location>
</feature>
<evidence type="ECO:0000256" key="5">
    <source>
        <dbReference type="ARBA" id="ARBA00022801"/>
    </source>
</evidence>
<dbReference type="GO" id="GO:0004534">
    <property type="term" value="F:5'-3' RNA exonuclease activity"/>
    <property type="evidence" value="ECO:0007669"/>
    <property type="project" value="UniProtKB-UniRule"/>
</dbReference>